<evidence type="ECO:0000313" key="2">
    <source>
        <dbReference type="Proteomes" id="UP000244722"/>
    </source>
</evidence>
<gene>
    <name evidence="1" type="ORF">B9Z19DRAFT_1067283</name>
</gene>
<organism evidence="1 2">
    <name type="scientific">Tuber borchii</name>
    <name type="common">White truffle</name>
    <dbReference type="NCBI Taxonomy" id="42251"/>
    <lineage>
        <taxon>Eukaryota</taxon>
        <taxon>Fungi</taxon>
        <taxon>Dikarya</taxon>
        <taxon>Ascomycota</taxon>
        <taxon>Pezizomycotina</taxon>
        <taxon>Pezizomycetes</taxon>
        <taxon>Pezizales</taxon>
        <taxon>Tuberaceae</taxon>
        <taxon>Tuber</taxon>
    </lineage>
</organism>
<sequence>MNVLIRADGKLANKQIEHIGVDLTNTKIAVAEVKKDLHSTRDDVMKEIARTQRIAANAPLALLKDQKRFHEAEKILDVLVECIKRDGEDCTAGKDIFIALYPN</sequence>
<accession>A0A2T6ZJD8</accession>
<proteinExistence type="predicted"/>
<dbReference type="EMBL" id="NESQ01000222">
    <property type="protein sequence ID" value="PUU75608.1"/>
    <property type="molecule type" value="Genomic_DNA"/>
</dbReference>
<reference evidence="1 2" key="1">
    <citation type="submission" date="2017-04" db="EMBL/GenBank/DDBJ databases">
        <title>Draft genome sequence of Tuber borchii Vittad., a whitish edible truffle.</title>
        <authorList>
            <consortium name="DOE Joint Genome Institute"/>
            <person name="Murat C."/>
            <person name="Kuo A."/>
            <person name="Barry K.W."/>
            <person name="Clum A."/>
            <person name="Dockter R.B."/>
            <person name="Fauchery L."/>
            <person name="Iotti M."/>
            <person name="Kohler A."/>
            <person name="Labutti K."/>
            <person name="Lindquist E.A."/>
            <person name="Lipzen A."/>
            <person name="Ohm R.A."/>
            <person name="Wang M."/>
            <person name="Grigoriev I.V."/>
            <person name="Zambonelli A."/>
            <person name="Martin F.M."/>
        </authorList>
    </citation>
    <scope>NUCLEOTIDE SEQUENCE [LARGE SCALE GENOMIC DNA]</scope>
    <source>
        <strain evidence="1 2">Tbo3840</strain>
    </source>
</reference>
<dbReference type="AlphaFoldDB" id="A0A2T6ZJD8"/>
<evidence type="ECO:0000313" key="1">
    <source>
        <dbReference type="EMBL" id="PUU75608.1"/>
    </source>
</evidence>
<keyword evidence="2" id="KW-1185">Reference proteome</keyword>
<name>A0A2T6ZJD8_TUBBO</name>
<comment type="caution">
    <text evidence="1">The sequence shown here is derived from an EMBL/GenBank/DDBJ whole genome shotgun (WGS) entry which is preliminary data.</text>
</comment>
<dbReference type="Proteomes" id="UP000244722">
    <property type="component" value="Unassembled WGS sequence"/>
</dbReference>
<protein>
    <submittedName>
        <fullName evidence="1">Uncharacterized protein</fullName>
    </submittedName>
</protein>